<dbReference type="Pfam" id="PF13411">
    <property type="entry name" value="MerR_1"/>
    <property type="match status" value="1"/>
</dbReference>
<dbReference type="GO" id="GO:0003700">
    <property type="term" value="F:DNA-binding transcription factor activity"/>
    <property type="evidence" value="ECO:0007669"/>
    <property type="project" value="InterPro"/>
</dbReference>
<proteinExistence type="predicted"/>
<evidence type="ECO:0000256" key="1">
    <source>
        <dbReference type="ARBA" id="ARBA00023125"/>
    </source>
</evidence>
<keyword evidence="4" id="KW-1185">Reference proteome</keyword>
<evidence type="ECO:0000313" key="3">
    <source>
        <dbReference type="EMBL" id="MBB4712478.1"/>
    </source>
</evidence>
<dbReference type="SMART" id="SM00422">
    <property type="entry name" value="HTH_MERR"/>
    <property type="match status" value="1"/>
</dbReference>
<dbReference type="Proteomes" id="UP000565089">
    <property type="component" value="Unassembled WGS sequence"/>
</dbReference>
<dbReference type="PANTHER" id="PTHR30204:SF93">
    <property type="entry name" value="HTH MERR-TYPE DOMAIN-CONTAINING PROTEIN"/>
    <property type="match status" value="1"/>
</dbReference>
<organism evidence="3 4">
    <name type="scientific">Streptomyces luteogriseus</name>
    <dbReference type="NCBI Taxonomy" id="68233"/>
    <lineage>
        <taxon>Bacteria</taxon>
        <taxon>Bacillati</taxon>
        <taxon>Actinomycetota</taxon>
        <taxon>Actinomycetes</taxon>
        <taxon>Kitasatosporales</taxon>
        <taxon>Streptomycetaceae</taxon>
        <taxon>Streptomyces</taxon>
    </lineage>
</organism>
<dbReference type="CDD" id="cd00592">
    <property type="entry name" value="HTH_MerR-like"/>
    <property type="match status" value="1"/>
</dbReference>
<dbReference type="PANTHER" id="PTHR30204">
    <property type="entry name" value="REDOX-CYCLING DRUG-SENSING TRANSCRIPTIONAL ACTIVATOR SOXR"/>
    <property type="match status" value="1"/>
</dbReference>
<dbReference type="GO" id="GO:0003677">
    <property type="term" value="F:DNA binding"/>
    <property type="evidence" value="ECO:0007669"/>
    <property type="project" value="UniProtKB-KW"/>
</dbReference>
<sequence length="304" mass="33188">MIDDRTGLLTIGELARVTGLAVRTIRYWSDEGALPPVGRSAGGYRLYDAASVARLELIRTLRELGLGLTDVRRILAGETTVAQVAAAHVVALDAQIRALEVTRAVLSTVAKRDSGLEEMALMNRLARLSAAERRRIVEDFMAEIFEGIDPADPDIRRRLRFAAAKLPDDPTPEQVDAWVELAELIQDPGFRAQMRQMIEFNAADQGPDAPAGSSLWFVSRLVSLAGEARQRGIAPDAPEADEVLRDLLGGIDRAVVLERLTAASNVRVARYRELQAIVNGLDSQPTYDEEFVWVVAALEAHAAG</sequence>
<dbReference type="AlphaFoldDB" id="A0A7W7DKJ8"/>
<accession>A0A7W7DKJ8</accession>
<evidence type="ECO:0000259" key="2">
    <source>
        <dbReference type="PROSITE" id="PS50937"/>
    </source>
</evidence>
<name>A0A7W7DKJ8_9ACTN</name>
<dbReference type="InterPro" id="IPR047057">
    <property type="entry name" value="MerR_fam"/>
</dbReference>
<protein>
    <submittedName>
        <fullName evidence="3">DNA-binding transcriptional MerR regulator</fullName>
    </submittedName>
</protein>
<dbReference type="PRINTS" id="PR00040">
    <property type="entry name" value="HTHMERR"/>
</dbReference>
<dbReference type="PROSITE" id="PS50937">
    <property type="entry name" value="HTH_MERR_2"/>
    <property type="match status" value="1"/>
</dbReference>
<keyword evidence="1 3" id="KW-0238">DNA-binding</keyword>
<dbReference type="EMBL" id="JACHMS010000001">
    <property type="protein sequence ID" value="MBB4712478.1"/>
    <property type="molecule type" value="Genomic_DNA"/>
</dbReference>
<evidence type="ECO:0000313" key="4">
    <source>
        <dbReference type="Proteomes" id="UP000565089"/>
    </source>
</evidence>
<dbReference type="GeneID" id="95794350"/>
<dbReference type="SUPFAM" id="SSF46955">
    <property type="entry name" value="Putative DNA-binding domain"/>
    <property type="match status" value="1"/>
</dbReference>
<dbReference type="RefSeq" id="WP_184908585.1">
    <property type="nucleotide sequence ID" value="NZ_JACHMS010000001.1"/>
</dbReference>
<gene>
    <name evidence="3" type="ORF">BJ965_002360</name>
</gene>
<dbReference type="Gene3D" id="1.10.1660.10">
    <property type="match status" value="1"/>
</dbReference>
<comment type="caution">
    <text evidence="3">The sequence shown here is derived from an EMBL/GenBank/DDBJ whole genome shotgun (WGS) entry which is preliminary data.</text>
</comment>
<reference evidence="3 4" key="1">
    <citation type="submission" date="2020-08" db="EMBL/GenBank/DDBJ databases">
        <title>Sequencing the genomes of 1000 actinobacteria strains.</title>
        <authorList>
            <person name="Klenk H.-P."/>
        </authorList>
    </citation>
    <scope>NUCLEOTIDE SEQUENCE [LARGE SCALE GENOMIC DNA]</scope>
    <source>
        <strain evidence="3 4">DSM 40483</strain>
    </source>
</reference>
<dbReference type="InterPro" id="IPR000551">
    <property type="entry name" value="MerR-type_HTH_dom"/>
</dbReference>
<dbReference type="InterPro" id="IPR009061">
    <property type="entry name" value="DNA-bd_dom_put_sf"/>
</dbReference>
<feature type="domain" description="HTH merR-type" evidence="2">
    <location>
        <begin position="8"/>
        <end position="77"/>
    </location>
</feature>